<evidence type="ECO:0000313" key="8">
    <source>
        <dbReference type="Proteomes" id="UP001140206"/>
    </source>
</evidence>
<sequence length="531" mass="59122">MKSLSLLLASLILSIVTLSLYTPVAAVLSTKSRWIIDESGKRVKLACVNWPSHLQPMVAEGLHKHPVDVISKSIVSRGFNCVRLTYATFMLTNESLASLTVKSSFESLNLTDALQGIGVHNPSLLYLTLIQAYQAVVSNLGENEVMVILDNHLTVPGWCCGYSDGNGFFGDKYFDPDVWIQGLQKMATSFHSVSNVVGMSLRNELRGPRQNVTNWYRYMQKGAEAIHTANPNVLVILSGLSFDNDLSFLSSRQVQLSFTRKLVFEVHWYSFSDSKPWSTLNTNQACAKTSGGFMGHAGFLLAKEWPLFMSEFGVDNRGVNDNDNRYLGCILAKLAELDLDWALWALQGSYYLREGKVDHGETFGVLSADWTSSQNTTVLQRIQALQKPFQGPGYANSPLHQKIFHPATALCVTQKSTHLLQLGPCDQSTAWRYTEEGNIKLRIGFSCIKVERVSEPVQLGVDCSREKWELVSASKMHLASMNTSEGNRLCLDVDRDGKTIVANPCNCLSDNHNCDPTSQWFKLVNSTNNFH</sequence>
<feature type="signal peptide" evidence="5">
    <location>
        <begin position="1"/>
        <end position="26"/>
    </location>
</feature>
<evidence type="ECO:0000256" key="3">
    <source>
        <dbReference type="ARBA" id="ARBA00023295"/>
    </source>
</evidence>
<dbReference type="InterPro" id="IPR017853">
    <property type="entry name" value="GH"/>
</dbReference>
<reference evidence="7" key="1">
    <citation type="submission" date="2022-08" db="EMBL/GenBank/DDBJ databases">
        <authorList>
            <person name="Marques A."/>
        </authorList>
    </citation>
    <scope>NUCLEOTIDE SEQUENCE</scope>
    <source>
        <strain evidence="7">RhyPub2mFocal</strain>
        <tissue evidence="7">Leaves</tissue>
    </source>
</reference>
<dbReference type="Gene3D" id="3.20.20.80">
    <property type="entry name" value="Glycosidases"/>
    <property type="match status" value="1"/>
</dbReference>
<accession>A0AAV8D0U8</accession>
<name>A0AAV8D0U8_9POAL</name>
<feature type="domain" description="Glycoside hydrolase family 5" evidence="6">
    <location>
        <begin position="66"/>
        <end position="347"/>
    </location>
</feature>
<feature type="chain" id="PRO_5044012318" evidence="5">
    <location>
        <begin position="27"/>
        <end position="531"/>
    </location>
</feature>
<dbReference type="Pfam" id="PF00150">
    <property type="entry name" value="Cellulase"/>
    <property type="match status" value="1"/>
</dbReference>
<dbReference type="InterPro" id="IPR035992">
    <property type="entry name" value="Ricin_B-like_lectins"/>
</dbReference>
<dbReference type="InterPro" id="IPR001547">
    <property type="entry name" value="Glyco_hydro_5"/>
</dbReference>
<evidence type="ECO:0000256" key="2">
    <source>
        <dbReference type="ARBA" id="ARBA00022801"/>
    </source>
</evidence>
<dbReference type="SUPFAM" id="SSF51445">
    <property type="entry name" value="(Trans)glycosidases"/>
    <property type="match status" value="1"/>
</dbReference>
<comment type="similarity">
    <text evidence="1 4">Belongs to the glycosyl hydrolase 5 (cellulase A) family.</text>
</comment>
<comment type="caution">
    <text evidence="7">The sequence shown here is derived from an EMBL/GenBank/DDBJ whole genome shotgun (WGS) entry which is preliminary data.</text>
</comment>
<evidence type="ECO:0000256" key="4">
    <source>
        <dbReference type="RuleBase" id="RU361153"/>
    </source>
</evidence>
<proteinExistence type="inferred from homology"/>
<dbReference type="EMBL" id="JAMFTS010000004">
    <property type="protein sequence ID" value="KAJ4761947.1"/>
    <property type="molecule type" value="Genomic_DNA"/>
</dbReference>
<evidence type="ECO:0000256" key="5">
    <source>
        <dbReference type="SAM" id="SignalP"/>
    </source>
</evidence>
<organism evidence="7 8">
    <name type="scientific">Rhynchospora pubera</name>
    <dbReference type="NCBI Taxonomy" id="906938"/>
    <lineage>
        <taxon>Eukaryota</taxon>
        <taxon>Viridiplantae</taxon>
        <taxon>Streptophyta</taxon>
        <taxon>Embryophyta</taxon>
        <taxon>Tracheophyta</taxon>
        <taxon>Spermatophyta</taxon>
        <taxon>Magnoliopsida</taxon>
        <taxon>Liliopsida</taxon>
        <taxon>Poales</taxon>
        <taxon>Cyperaceae</taxon>
        <taxon>Cyperoideae</taxon>
        <taxon>Rhynchosporeae</taxon>
        <taxon>Rhynchospora</taxon>
    </lineage>
</organism>
<dbReference type="GO" id="GO:0004553">
    <property type="term" value="F:hydrolase activity, hydrolyzing O-glycosyl compounds"/>
    <property type="evidence" value="ECO:0007669"/>
    <property type="project" value="InterPro"/>
</dbReference>
<keyword evidence="3 4" id="KW-0326">Glycosidase</keyword>
<dbReference type="AlphaFoldDB" id="A0AAV8D0U8"/>
<dbReference type="Proteomes" id="UP001140206">
    <property type="component" value="Chromosome 4"/>
</dbReference>
<dbReference type="GO" id="GO:0000272">
    <property type="term" value="P:polysaccharide catabolic process"/>
    <property type="evidence" value="ECO:0007669"/>
    <property type="project" value="InterPro"/>
</dbReference>
<dbReference type="SUPFAM" id="SSF50370">
    <property type="entry name" value="Ricin B-like lectins"/>
    <property type="match status" value="1"/>
</dbReference>
<keyword evidence="8" id="KW-1185">Reference proteome</keyword>
<evidence type="ECO:0000313" key="7">
    <source>
        <dbReference type="EMBL" id="KAJ4761947.1"/>
    </source>
</evidence>
<dbReference type="PANTHER" id="PTHR31263:SF44">
    <property type="entry name" value="OS04G0481200 PROTEIN"/>
    <property type="match status" value="1"/>
</dbReference>
<keyword evidence="5" id="KW-0732">Signal</keyword>
<evidence type="ECO:0000256" key="1">
    <source>
        <dbReference type="ARBA" id="ARBA00005641"/>
    </source>
</evidence>
<protein>
    <submittedName>
        <fullName evidence="7">Cellulase (Glycosyl hydrolase family 5) protein</fullName>
    </submittedName>
</protein>
<dbReference type="PANTHER" id="PTHR31263">
    <property type="entry name" value="CELLULASE FAMILY PROTEIN (AFU_ORTHOLOGUE AFUA_5G14560)"/>
    <property type="match status" value="1"/>
</dbReference>
<evidence type="ECO:0000259" key="6">
    <source>
        <dbReference type="Pfam" id="PF00150"/>
    </source>
</evidence>
<keyword evidence="2 4" id="KW-0378">Hydrolase</keyword>
<gene>
    <name evidence="7" type="ORF">LUZ62_072322</name>
</gene>